<dbReference type="Proteomes" id="UP001238163">
    <property type="component" value="Unassembled WGS sequence"/>
</dbReference>
<evidence type="ECO:0000313" key="6">
    <source>
        <dbReference type="EMBL" id="MDQ0288930.1"/>
    </source>
</evidence>
<reference evidence="6" key="1">
    <citation type="submission" date="2023-07" db="EMBL/GenBank/DDBJ databases">
        <title>Genomic Encyclopedia of Type Strains, Phase IV (KMG-IV): sequencing the most valuable type-strain genomes for metagenomic binning, comparative biology and taxonomic classification.</title>
        <authorList>
            <person name="Goeker M."/>
        </authorList>
    </citation>
    <scope>NUCLEOTIDE SEQUENCE</scope>
    <source>
        <strain evidence="6">DSM 24202</strain>
    </source>
</reference>
<organism evidence="6 7">
    <name type="scientific">Oligosphaera ethanolica</name>
    <dbReference type="NCBI Taxonomy" id="760260"/>
    <lineage>
        <taxon>Bacteria</taxon>
        <taxon>Pseudomonadati</taxon>
        <taxon>Lentisphaerota</taxon>
        <taxon>Oligosphaeria</taxon>
        <taxon>Oligosphaerales</taxon>
        <taxon>Oligosphaeraceae</taxon>
        <taxon>Oligosphaera</taxon>
    </lineage>
</organism>
<dbReference type="GO" id="GO:0046872">
    <property type="term" value="F:metal ion binding"/>
    <property type="evidence" value="ECO:0007669"/>
    <property type="project" value="UniProtKB-KW"/>
</dbReference>
<gene>
    <name evidence="6" type="ORF">J3R75_001037</name>
</gene>
<proteinExistence type="predicted"/>
<keyword evidence="7" id="KW-1185">Reference proteome</keyword>
<dbReference type="PANTHER" id="PTHR46233">
    <property type="entry name" value="HYDROXYACYLGLUTATHIONE HYDROLASE GLOC"/>
    <property type="match status" value="1"/>
</dbReference>
<dbReference type="SUPFAM" id="SSF56281">
    <property type="entry name" value="Metallo-hydrolase/oxidoreductase"/>
    <property type="match status" value="1"/>
</dbReference>
<dbReference type="PANTHER" id="PTHR46233:SF3">
    <property type="entry name" value="HYDROXYACYLGLUTATHIONE HYDROLASE GLOC"/>
    <property type="match status" value="1"/>
</dbReference>
<dbReference type="RefSeq" id="WP_307260269.1">
    <property type="nucleotide sequence ID" value="NZ_JAUSVL010000001.1"/>
</dbReference>
<dbReference type="InterPro" id="IPR036866">
    <property type="entry name" value="RibonucZ/Hydroxyglut_hydro"/>
</dbReference>
<dbReference type="GO" id="GO:0016787">
    <property type="term" value="F:hydrolase activity"/>
    <property type="evidence" value="ECO:0007669"/>
    <property type="project" value="UniProtKB-KW"/>
</dbReference>
<dbReference type="EMBL" id="JAUSVL010000001">
    <property type="protein sequence ID" value="MDQ0288930.1"/>
    <property type="molecule type" value="Genomic_DNA"/>
</dbReference>
<sequence length="202" mass="21941">MTEIHSFTVGLLSVNCYLLYHPESRECLIVDPGDHGDSIQAEVRNLSLQPRGILLTHGHVDHISAVPAIAKAYGIPVWIHEADRGLYSSPANAILPWIPAAKDLPEPCDTAPQIAGSSYEIIHTPGHTPGCVCFYFPAEQFLLSGDTLFRGTVGRTDFPGGNAAHLMASIKNKLLALPDRTTVYPGHEAPTTIARERPNFIN</sequence>
<evidence type="ECO:0000256" key="3">
    <source>
        <dbReference type="ARBA" id="ARBA00022801"/>
    </source>
</evidence>
<name>A0AAE3VEN1_9BACT</name>
<feature type="domain" description="Metallo-beta-lactamase" evidence="5">
    <location>
        <begin position="13"/>
        <end position="187"/>
    </location>
</feature>
<accession>A0AAE3VEN1</accession>
<dbReference type="InterPro" id="IPR051453">
    <property type="entry name" value="MBL_Glyoxalase_II"/>
</dbReference>
<evidence type="ECO:0000256" key="2">
    <source>
        <dbReference type="ARBA" id="ARBA00022723"/>
    </source>
</evidence>
<dbReference type="CDD" id="cd06262">
    <property type="entry name" value="metallo-hydrolase-like_MBL-fold"/>
    <property type="match status" value="1"/>
</dbReference>
<dbReference type="Gene3D" id="3.60.15.10">
    <property type="entry name" value="Ribonuclease Z/Hydroxyacylglutathione hydrolase-like"/>
    <property type="match status" value="1"/>
</dbReference>
<evidence type="ECO:0000259" key="5">
    <source>
        <dbReference type="SMART" id="SM00849"/>
    </source>
</evidence>
<dbReference type="AlphaFoldDB" id="A0AAE3VEN1"/>
<dbReference type="SMART" id="SM00849">
    <property type="entry name" value="Lactamase_B"/>
    <property type="match status" value="1"/>
</dbReference>
<evidence type="ECO:0000313" key="7">
    <source>
        <dbReference type="Proteomes" id="UP001238163"/>
    </source>
</evidence>
<keyword evidence="4" id="KW-0862">Zinc</keyword>
<dbReference type="Pfam" id="PF00753">
    <property type="entry name" value="Lactamase_B"/>
    <property type="match status" value="1"/>
</dbReference>
<comment type="cofactor">
    <cofactor evidence="1">
        <name>Zn(2+)</name>
        <dbReference type="ChEBI" id="CHEBI:29105"/>
    </cofactor>
</comment>
<dbReference type="InterPro" id="IPR001279">
    <property type="entry name" value="Metallo-B-lactamas"/>
</dbReference>
<protein>
    <submittedName>
        <fullName evidence="6">Glyoxylase-like metal-dependent hydrolase (Beta-lactamase superfamily II)</fullName>
    </submittedName>
</protein>
<evidence type="ECO:0000256" key="1">
    <source>
        <dbReference type="ARBA" id="ARBA00001947"/>
    </source>
</evidence>
<evidence type="ECO:0000256" key="4">
    <source>
        <dbReference type="ARBA" id="ARBA00022833"/>
    </source>
</evidence>
<keyword evidence="2" id="KW-0479">Metal-binding</keyword>
<comment type="caution">
    <text evidence="6">The sequence shown here is derived from an EMBL/GenBank/DDBJ whole genome shotgun (WGS) entry which is preliminary data.</text>
</comment>
<keyword evidence="3 6" id="KW-0378">Hydrolase</keyword>